<evidence type="ECO:0000313" key="4">
    <source>
        <dbReference type="Proteomes" id="UP000247346"/>
    </source>
</evidence>
<dbReference type="RefSeq" id="WP_010342359.1">
    <property type="nucleotide sequence ID" value="NZ_CP132343.1"/>
</dbReference>
<organism evidence="3 4">
    <name type="scientific">Xanthomonas sacchari</name>
    <dbReference type="NCBI Taxonomy" id="56458"/>
    <lineage>
        <taxon>Bacteria</taxon>
        <taxon>Pseudomonadati</taxon>
        <taxon>Pseudomonadota</taxon>
        <taxon>Gammaproteobacteria</taxon>
        <taxon>Lysobacterales</taxon>
        <taxon>Lysobacteraceae</taxon>
        <taxon>Xanthomonas</taxon>
    </lineage>
</organism>
<dbReference type="EMBL" id="MDEK01000002">
    <property type="protein sequence ID" value="PPU84665.1"/>
    <property type="molecule type" value="Genomic_DNA"/>
</dbReference>
<feature type="chain" id="PRO_5015159170" description="DUF3108 domain-containing protein" evidence="2">
    <location>
        <begin position="35"/>
        <end position="262"/>
    </location>
</feature>
<accession>A0A2P5Z825</accession>
<sequence length="262" mass="28896">MPTSTAAFPFTRPHLPLALVLSTAALVAAAPARAMLHYEGIAYAADSKQVLYRESHWVRDDGARVVLYQCADGSAFARKRVDDGSAAPDFELIDARSGYREGVRRSGGGREMFSQAKGQAERRAPLPKSEQAQVIDAGFDAYLRQRWDSLGSGAPQRIAFALPSELRTLDFRITPGPADAEVQRYTLSLAAWYGTLLPDLSVAYARQDRRLLEFRGVGNIRDARGRYPTVRIEFPERLRGQADAGAWEQALQQPLVAQCSAR</sequence>
<feature type="signal peptide" evidence="2">
    <location>
        <begin position="1"/>
        <end position="34"/>
    </location>
</feature>
<keyword evidence="2" id="KW-0732">Signal</keyword>
<name>A0A2P5Z825_9XANT</name>
<comment type="caution">
    <text evidence="3">The sequence shown here is derived from an EMBL/GenBank/DDBJ whole genome shotgun (WGS) entry which is preliminary data.</text>
</comment>
<dbReference type="Proteomes" id="UP000247346">
    <property type="component" value="Unassembled WGS sequence"/>
</dbReference>
<gene>
    <name evidence="3" type="ORF">XsacCFBP4641_02400</name>
</gene>
<proteinExistence type="predicted"/>
<dbReference type="OrthoDB" id="1491713at2"/>
<feature type="region of interest" description="Disordered" evidence="1">
    <location>
        <begin position="104"/>
        <end position="126"/>
    </location>
</feature>
<dbReference type="GeneID" id="93878317"/>
<evidence type="ECO:0000313" key="3">
    <source>
        <dbReference type="EMBL" id="PPU84665.1"/>
    </source>
</evidence>
<evidence type="ECO:0008006" key="5">
    <source>
        <dbReference type="Google" id="ProtNLM"/>
    </source>
</evidence>
<protein>
    <recommendedName>
        <fullName evidence="5">DUF3108 domain-containing protein</fullName>
    </recommendedName>
</protein>
<evidence type="ECO:0000256" key="1">
    <source>
        <dbReference type="SAM" id="MobiDB-lite"/>
    </source>
</evidence>
<dbReference type="AlphaFoldDB" id="A0A2P5Z825"/>
<reference evidence="3 4" key="1">
    <citation type="submission" date="2016-08" db="EMBL/GenBank/DDBJ databases">
        <authorList>
            <person name="Seilhamer J.J."/>
        </authorList>
    </citation>
    <scope>NUCLEOTIDE SEQUENCE [LARGE SCALE GENOMIC DNA]</scope>
    <source>
        <strain evidence="3 4">CFBP4641</strain>
    </source>
</reference>
<evidence type="ECO:0000256" key="2">
    <source>
        <dbReference type="SAM" id="SignalP"/>
    </source>
</evidence>
<dbReference type="STRING" id="56458.SB85_06190"/>